<name>A0A0A7ECX6_9GAMM</name>
<dbReference type="SUPFAM" id="SSF52833">
    <property type="entry name" value="Thioredoxin-like"/>
    <property type="match status" value="1"/>
</dbReference>
<dbReference type="InterPro" id="IPR017937">
    <property type="entry name" value="Thioredoxin_CS"/>
</dbReference>
<dbReference type="KEGG" id="pseo:OM33_04555"/>
<dbReference type="Pfam" id="PF01323">
    <property type="entry name" value="DSBA"/>
    <property type="match status" value="1"/>
</dbReference>
<evidence type="ECO:0000256" key="4">
    <source>
        <dbReference type="ARBA" id="ARBA00022764"/>
    </source>
</evidence>
<dbReference type="HOGENOM" id="CLU_088255_3_0_6"/>
<dbReference type="OrthoDB" id="9784896at2"/>
<feature type="disulfide bond" description="Redox-active" evidence="8">
    <location>
        <begin position="50"/>
        <end position="53"/>
    </location>
</feature>
<evidence type="ECO:0000256" key="5">
    <source>
        <dbReference type="ARBA" id="ARBA00023157"/>
    </source>
</evidence>
<gene>
    <name evidence="11" type="ORF">OM33_04555</name>
</gene>
<dbReference type="RefSeq" id="WP_038639274.1">
    <property type="nucleotide sequence ID" value="NZ_CP009888.1"/>
</dbReference>
<reference evidence="11 12" key="1">
    <citation type="submission" date="2014-11" db="EMBL/GenBank/DDBJ databases">
        <title>Complete Genome Sequence of Pseudoalteromonas sp. Strain OCN003 Isolated from Kaneohe Bay, Oahu, Hawaii.</title>
        <authorList>
            <person name="Beurmann S."/>
            <person name="Videau P."/>
            <person name="Ushijima B."/>
            <person name="Smith A.M."/>
            <person name="Aeby G.S."/>
            <person name="Callahan S.M."/>
            <person name="Belcaid M."/>
        </authorList>
    </citation>
    <scope>NUCLEOTIDE SEQUENCE [LARGE SCALE GENOMIC DNA]</scope>
    <source>
        <strain evidence="11 12">OCN003</strain>
    </source>
</reference>
<dbReference type="InterPro" id="IPR001853">
    <property type="entry name" value="DSBA-like_thioredoxin_dom"/>
</dbReference>
<keyword evidence="5 7" id="KW-1015">Disulfide bond</keyword>
<feature type="signal peptide" evidence="9">
    <location>
        <begin position="1"/>
        <end position="20"/>
    </location>
</feature>
<organism evidence="11 12">
    <name type="scientific">Pseudoalteromonas piratica</name>
    <dbReference type="NCBI Taxonomy" id="1348114"/>
    <lineage>
        <taxon>Bacteria</taxon>
        <taxon>Pseudomonadati</taxon>
        <taxon>Pseudomonadota</taxon>
        <taxon>Gammaproteobacteria</taxon>
        <taxon>Alteromonadales</taxon>
        <taxon>Pseudoalteromonadaceae</taxon>
        <taxon>Pseudoalteromonas</taxon>
    </lineage>
</organism>
<dbReference type="eggNOG" id="COG1651">
    <property type="taxonomic scope" value="Bacteria"/>
</dbReference>
<keyword evidence="12" id="KW-1185">Reference proteome</keyword>
<dbReference type="InterPro" id="IPR013766">
    <property type="entry name" value="Thioredoxin_domain"/>
</dbReference>
<dbReference type="InterPro" id="IPR050824">
    <property type="entry name" value="Thiol_disulfide_DsbA"/>
</dbReference>
<evidence type="ECO:0000256" key="8">
    <source>
        <dbReference type="PIRSR" id="PIRSR001488-1"/>
    </source>
</evidence>
<sequence>MKAFFKAALLALALPVVAIANQYQEGVHYDVISDRATKKPEVTEFFSFYCPACNNMENVIYDLKPMLNKDVTFKKAHVNFMGGKSKENQEMLSQALATAEVLPEKDQLIAGIFNHIHGERKSFNEVADIKDVFAAKGVDAATFEKYYKSFGVRTKTKKMSKEQEFYKSKGALGSVPTFIVNGKYKVNFGRKSDIASAEDMAKLINYLAQK</sequence>
<comment type="subcellular location">
    <subcellularLocation>
        <location evidence="1 7">Periplasm</location>
    </subcellularLocation>
</comment>
<dbReference type="Proteomes" id="UP000030341">
    <property type="component" value="Chromosome 1"/>
</dbReference>
<evidence type="ECO:0000256" key="1">
    <source>
        <dbReference type="ARBA" id="ARBA00004418"/>
    </source>
</evidence>
<dbReference type="Gene3D" id="3.40.30.10">
    <property type="entry name" value="Glutaredoxin"/>
    <property type="match status" value="1"/>
</dbReference>
<evidence type="ECO:0000256" key="3">
    <source>
        <dbReference type="ARBA" id="ARBA00022729"/>
    </source>
</evidence>
<evidence type="ECO:0000313" key="12">
    <source>
        <dbReference type="Proteomes" id="UP000030341"/>
    </source>
</evidence>
<keyword evidence="4 7" id="KW-0574">Periplasm</keyword>
<dbReference type="GO" id="GO:0015036">
    <property type="term" value="F:disulfide oxidoreductase activity"/>
    <property type="evidence" value="ECO:0007669"/>
    <property type="project" value="UniProtKB-ARBA"/>
</dbReference>
<dbReference type="EMBL" id="CP009888">
    <property type="protein sequence ID" value="AIY64495.1"/>
    <property type="molecule type" value="Genomic_DNA"/>
</dbReference>
<accession>A0A0A7ECX6</accession>
<dbReference type="PANTHER" id="PTHR35891">
    <property type="entry name" value="THIOL:DISULFIDE INTERCHANGE PROTEIN DSBA"/>
    <property type="match status" value="1"/>
</dbReference>
<protein>
    <recommendedName>
        <fullName evidence="7">Thiol:disulfide interchange protein</fullName>
    </recommendedName>
</protein>
<dbReference type="PROSITE" id="PS51352">
    <property type="entry name" value="THIOREDOXIN_2"/>
    <property type="match status" value="1"/>
</dbReference>
<dbReference type="STRING" id="1348114.OM33_04555"/>
<evidence type="ECO:0000256" key="7">
    <source>
        <dbReference type="PIRNR" id="PIRNR001488"/>
    </source>
</evidence>
<dbReference type="GO" id="GO:0042597">
    <property type="term" value="C:periplasmic space"/>
    <property type="evidence" value="ECO:0007669"/>
    <property type="project" value="UniProtKB-SubCell"/>
</dbReference>
<evidence type="ECO:0000313" key="11">
    <source>
        <dbReference type="EMBL" id="AIY64495.1"/>
    </source>
</evidence>
<evidence type="ECO:0000256" key="9">
    <source>
        <dbReference type="SAM" id="SignalP"/>
    </source>
</evidence>
<dbReference type="InterPro" id="IPR023205">
    <property type="entry name" value="DsbA/DsbL"/>
</dbReference>
<keyword evidence="3 9" id="KW-0732">Signal</keyword>
<evidence type="ECO:0000256" key="6">
    <source>
        <dbReference type="ARBA" id="ARBA00023284"/>
    </source>
</evidence>
<proteinExistence type="inferred from homology"/>
<dbReference type="PIRSF" id="PIRSF001488">
    <property type="entry name" value="Tdi_protein"/>
    <property type="match status" value="1"/>
</dbReference>
<dbReference type="InterPro" id="IPR036249">
    <property type="entry name" value="Thioredoxin-like_sf"/>
</dbReference>
<dbReference type="AlphaFoldDB" id="A0A0A7ECX6"/>
<feature type="chain" id="PRO_5002026740" description="Thiol:disulfide interchange protein" evidence="9">
    <location>
        <begin position="21"/>
        <end position="210"/>
    </location>
</feature>
<dbReference type="CDD" id="cd03019">
    <property type="entry name" value="DsbA_DsbA"/>
    <property type="match status" value="1"/>
</dbReference>
<evidence type="ECO:0000256" key="2">
    <source>
        <dbReference type="ARBA" id="ARBA00005791"/>
    </source>
</evidence>
<dbReference type="PROSITE" id="PS00194">
    <property type="entry name" value="THIOREDOXIN_1"/>
    <property type="match status" value="1"/>
</dbReference>
<comment type="similarity">
    <text evidence="2">Belongs to the thioredoxin family. DsbA subfamily.</text>
</comment>
<feature type="domain" description="Thioredoxin" evidence="10">
    <location>
        <begin position="8"/>
        <end position="135"/>
    </location>
</feature>
<evidence type="ECO:0000259" key="10">
    <source>
        <dbReference type="PROSITE" id="PS51352"/>
    </source>
</evidence>
<keyword evidence="6" id="KW-0676">Redox-active center</keyword>
<dbReference type="PANTHER" id="PTHR35891:SF2">
    <property type="entry name" value="THIOL:DISULFIDE INTERCHANGE PROTEIN DSBA"/>
    <property type="match status" value="1"/>
</dbReference>